<protein>
    <recommendedName>
        <fullName evidence="7">(+)-neomenthol dehydrogenase</fullName>
    </recommendedName>
</protein>
<dbReference type="GO" id="GO:0016616">
    <property type="term" value="F:oxidoreductase activity, acting on the CH-OH group of donors, NAD or NADP as acceptor"/>
    <property type="evidence" value="ECO:0007669"/>
    <property type="project" value="InterPro"/>
</dbReference>
<evidence type="ECO:0000256" key="1">
    <source>
        <dbReference type="ARBA" id="ARBA00006484"/>
    </source>
</evidence>
<keyword evidence="6" id="KW-1185">Reference proteome</keyword>
<evidence type="ECO:0000256" key="2">
    <source>
        <dbReference type="ARBA" id="ARBA00022857"/>
    </source>
</evidence>
<dbReference type="Gene3D" id="3.40.50.720">
    <property type="entry name" value="NAD(P)-binding Rossmann-like Domain"/>
    <property type="match status" value="1"/>
</dbReference>
<dbReference type="PANTHER" id="PTHR43490:SF73">
    <property type="entry name" value="OS07G0685800 PROTEIN"/>
    <property type="match status" value="1"/>
</dbReference>
<evidence type="ECO:0000313" key="6">
    <source>
        <dbReference type="Proteomes" id="UP000824469"/>
    </source>
</evidence>
<comment type="caution">
    <text evidence="5">The sequence shown here is derived from an EMBL/GenBank/DDBJ whole genome shotgun (WGS) entry which is preliminary data.</text>
</comment>
<dbReference type="PANTHER" id="PTHR43490">
    <property type="entry name" value="(+)-NEOMENTHOL DEHYDROGENASE"/>
    <property type="match status" value="1"/>
</dbReference>
<evidence type="ECO:0008006" key="7">
    <source>
        <dbReference type="Google" id="ProtNLM"/>
    </source>
</evidence>
<dbReference type="PRINTS" id="PR00080">
    <property type="entry name" value="SDRFAMILY"/>
</dbReference>
<dbReference type="OMA" id="WNSELRV"/>
<dbReference type="Pfam" id="PF00106">
    <property type="entry name" value="adh_short"/>
    <property type="match status" value="2"/>
</dbReference>
<dbReference type="GO" id="GO:0016020">
    <property type="term" value="C:membrane"/>
    <property type="evidence" value="ECO:0007669"/>
    <property type="project" value="TreeGrafter"/>
</dbReference>
<evidence type="ECO:0000256" key="4">
    <source>
        <dbReference type="RuleBase" id="RU000363"/>
    </source>
</evidence>
<dbReference type="PRINTS" id="PR00081">
    <property type="entry name" value="GDHRDH"/>
</dbReference>
<dbReference type="Proteomes" id="UP000824469">
    <property type="component" value="Unassembled WGS sequence"/>
</dbReference>
<name>A0AA38LBY8_TAXCH</name>
<comment type="similarity">
    <text evidence="1 4">Belongs to the short-chain dehydrogenases/reductases (SDR) family.</text>
</comment>
<evidence type="ECO:0000313" key="5">
    <source>
        <dbReference type="EMBL" id="KAH9315965.1"/>
    </source>
</evidence>
<keyword evidence="2" id="KW-0521">NADP</keyword>
<dbReference type="InterPro" id="IPR036291">
    <property type="entry name" value="NAD(P)-bd_dom_sf"/>
</dbReference>
<reference evidence="5 6" key="1">
    <citation type="journal article" date="2021" name="Nat. Plants">
        <title>The Taxus genome provides insights into paclitaxel biosynthesis.</title>
        <authorList>
            <person name="Xiong X."/>
            <person name="Gou J."/>
            <person name="Liao Q."/>
            <person name="Li Y."/>
            <person name="Zhou Q."/>
            <person name="Bi G."/>
            <person name="Li C."/>
            <person name="Du R."/>
            <person name="Wang X."/>
            <person name="Sun T."/>
            <person name="Guo L."/>
            <person name="Liang H."/>
            <person name="Lu P."/>
            <person name="Wu Y."/>
            <person name="Zhang Z."/>
            <person name="Ro D.K."/>
            <person name="Shang Y."/>
            <person name="Huang S."/>
            <person name="Yan J."/>
        </authorList>
    </citation>
    <scope>NUCLEOTIDE SEQUENCE [LARGE SCALE GENOMIC DNA]</scope>
    <source>
        <strain evidence="5">Ta-2019</strain>
    </source>
</reference>
<dbReference type="InterPro" id="IPR045313">
    <property type="entry name" value="CBR1-like"/>
</dbReference>
<keyword evidence="3" id="KW-0560">Oxidoreductase</keyword>
<sequence>MMSVCRWWTSDSVVVVTGSNKGIGFEIVRQLAQNGVTVVLTARDVNRGLSAVKTLKDEGLNVVFRQLDIHNPHSISEFAEWLKDNYGGLDMLVNNAGVFGVTIDHEAAYRAILNKTGDHHIYDDVDFGKAFKTNYEMSKECIEINYYGTKRMIETLLPLIRSEGRIVNVSSDGGLLRYLKKESFRRPLTDVSSITEQVIDQMINTFLEDMKSGQIEGKGWPIFCPPYGVSKFALNAYSRLLAKQLAEEGKKICVSNVHPGSVKTDMSGQAGDLTAPEGADNVVTVALLPPGGPSGQFYFLKQPHPFF</sequence>
<dbReference type="EMBL" id="JAHRHJ020000005">
    <property type="protein sequence ID" value="KAH9315965.1"/>
    <property type="molecule type" value="Genomic_DNA"/>
</dbReference>
<dbReference type="AlphaFoldDB" id="A0AA38LBY8"/>
<accession>A0AA38LBY8</accession>
<evidence type="ECO:0000256" key="3">
    <source>
        <dbReference type="ARBA" id="ARBA00023002"/>
    </source>
</evidence>
<dbReference type="SUPFAM" id="SSF51735">
    <property type="entry name" value="NAD(P)-binding Rossmann-fold domains"/>
    <property type="match status" value="1"/>
</dbReference>
<gene>
    <name evidence="5" type="ORF">KI387_024592</name>
</gene>
<organism evidence="5 6">
    <name type="scientific">Taxus chinensis</name>
    <name type="common">Chinese yew</name>
    <name type="synonym">Taxus wallichiana var. chinensis</name>
    <dbReference type="NCBI Taxonomy" id="29808"/>
    <lineage>
        <taxon>Eukaryota</taxon>
        <taxon>Viridiplantae</taxon>
        <taxon>Streptophyta</taxon>
        <taxon>Embryophyta</taxon>
        <taxon>Tracheophyta</taxon>
        <taxon>Spermatophyta</taxon>
        <taxon>Pinopsida</taxon>
        <taxon>Pinidae</taxon>
        <taxon>Conifers II</taxon>
        <taxon>Cupressales</taxon>
        <taxon>Taxaceae</taxon>
        <taxon>Taxus</taxon>
    </lineage>
</organism>
<dbReference type="InterPro" id="IPR002347">
    <property type="entry name" value="SDR_fam"/>
</dbReference>
<dbReference type="CDD" id="cd05324">
    <property type="entry name" value="carb_red_PTCR-like_SDR_c"/>
    <property type="match status" value="1"/>
</dbReference>
<proteinExistence type="inferred from homology"/>